<dbReference type="Proteomes" id="UP001195769">
    <property type="component" value="Unassembled WGS sequence"/>
</dbReference>
<name>A0AAD4HIY0_9AGAM</name>
<dbReference type="GeneID" id="64656719"/>
<keyword evidence="2" id="KW-1185">Reference proteome</keyword>
<gene>
    <name evidence="1" type="ORF">F5891DRAFT_1049612</name>
</gene>
<reference evidence="1" key="1">
    <citation type="journal article" date="2020" name="New Phytol.">
        <title>Comparative genomics reveals dynamic genome evolution in host specialist ectomycorrhizal fungi.</title>
        <authorList>
            <person name="Lofgren L.A."/>
            <person name="Nguyen N.H."/>
            <person name="Vilgalys R."/>
            <person name="Ruytinx J."/>
            <person name="Liao H.L."/>
            <person name="Branco S."/>
            <person name="Kuo A."/>
            <person name="LaButti K."/>
            <person name="Lipzen A."/>
            <person name="Andreopoulos W."/>
            <person name="Pangilinan J."/>
            <person name="Riley R."/>
            <person name="Hundley H."/>
            <person name="Na H."/>
            <person name="Barry K."/>
            <person name="Grigoriev I.V."/>
            <person name="Stajich J.E."/>
            <person name="Kennedy P.G."/>
        </authorList>
    </citation>
    <scope>NUCLEOTIDE SEQUENCE</scope>
    <source>
        <strain evidence="1">FC203</strain>
    </source>
</reference>
<dbReference type="AlphaFoldDB" id="A0AAD4HIY0"/>
<dbReference type="EMBL" id="JABBWK010000048">
    <property type="protein sequence ID" value="KAG1897194.1"/>
    <property type="molecule type" value="Genomic_DNA"/>
</dbReference>
<evidence type="ECO:0000313" key="2">
    <source>
        <dbReference type="Proteomes" id="UP001195769"/>
    </source>
</evidence>
<organism evidence="1 2">
    <name type="scientific">Suillus fuscotomentosus</name>
    <dbReference type="NCBI Taxonomy" id="1912939"/>
    <lineage>
        <taxon>Eukaryota</taxon>
        <taxon>Fungi</taxon>
        <taxon>Dikarya</taxon>
        <taxon>Basidiomycota</taxon>
        <taxon>Agaricomycotina</taxon>
        <taxon>Agaricomycetes</taxon>
        <taxon>Agaricomycetidae</taxon>
        <taxon>Boletales</taxon>
        <taxon>Suillineae</taxon>
        <taxon>Suillaceae</taxon>
        <taxon>Suillus</taxon>
    </lineage>
</organism>
<comment type="caution">
    <text evidence="1">The sequence shown here is derived from an EMBL/GenBank/DDBJ whole genome shotgun (WGS) entry which is preliminary data.</text>
</comment>
<accession>A0AAD4HIY0</accession>
<protein>
    <submittedName>
        <fullName evidence="1">Uncharacterized protein</fullName>
    </submittedName>
</protein>
<proteinExistence type="predicted"/>
<sequence>MTSIRVHNCDDSRPAGQHVRLRVFFSDKVFESHTFIILSAPPSHSYISSPGFLLAARNDGDWTRALDDYTRQQQEPSQVN</sequence>
<evidence type="ECO:0000313" key="1">
    <source>
        <dbReference type="EMBL" id="KAG1897194.1"/>
    </source>
</evidence>
<dbReference type="RefSeq" id="XP_041222770.1">
    <property type="nucleotide sequence ID" value="XM_041362421.1"/>
</dbReference>